<dbReference type="Proteomes" id="UP001152797">
    <property type="component" value="Unassembled WGS sequence"/>
</dbReference>
<dbReference type="EMBL" id="CAMXCT030006539">
    <property type="protein sequence ID" value="CAL4802910.1"/>
    <property type="molecule type" value="Genomic_DNA"/>
</dbReference>
<keyword evidence="4" id="KW-1185">Reference proteome</keyword>
<reference evidence="2" key="1">
    <citation type="submission" date="2022-10" db="EMBL/GenBank/DDBJ databases">
        <authorList>
            <person name="Chen Y."/>
            <person name="Dougan E. K."/>
            <person name="Chan C."/>
            <person name="Rhodes N."/>
            <person name="Thang M."/>
        </authorList>
    </citation>
    <scope>NUCLEOTIDE SEQUENCE</scope>
</reference>
<feature type="compositionally biased region" description="Low complexity" evidence="1">
    <location>
        <begin position="1181"/>
        <end position="1200"/>
    </location>
</feature>
<protein>
    <submittedName>
        <fullName evidence="2">Uncharacterized protein</fullName>
    </submittedName>
</protein>
<evidence type="ECO:0000313" key="4">
    <source>
        <dbReference type="Proteomes" id="UP001152797"/>
    </source>
</evidence>
<sequence length="1322" mass="145971">MAEKRKKSWSSLTPPYRSKVLSESVASFVPHCHHESDFDQFLKQLLQKNCRDHSALAASSSILLNALDAKAVIGGLAALRAQHAERTLHHPSITVNELDDVLVHNTPTRSTLENLGYPISRNHYGKILRKEVSLQKVPSASLGGRPSLVNSDDAIAAVGKVVEEHTFESERVVVVGHGSKKRMVVANHLTKTKHRLWCEIEALHAAMSWESFRIRKVLQIHFPHMRNSRRNTDVCSHCKTFEKDLLPAAFRSMERAQALLSQLCPNYFQELDTSQPDKVRILEQFYSFVARREATASQDPLRQGFTRADRLALHSAEAQALHRLKPHVEIVQAYEWHQVSARRQGNFVASMCSKLPSGTALLHVDFKENIKYPMGPDETSEEWHAQNKLSLTVFGANASVPTHGGGSKEFFILVTTDILDHDAQVDCMMVSAVLSHLCPRADVDWGSVNHLLIVADCGPHFRSEENLAHFCVALPMTLRMFVEVCWLVEQHGNPGYINRAPIHSLDDLIKCFTEGSGRMMAQDPDGPTIPLVQFAPGERRPSKRLLVSENFKISRTYLLIGSLSSSAHHGAMIRNKTFSDLSPGDVLSYSIASKTFLLKICRLGELDATTSLVLGNSQELKQAKRTVLLADSATKRQKRPLTCRTEGQPFCKIALTKVFPCSALLQRNAARSRGYVERNLRLLPHLLHLPPRLLHRRMKNLSDCRARAAAKEKMLDSVEAESTYQPSAEAETVVAEAARKTARKTREWIVLTPDGDIYSEEYSPSNGDIASWRPYDPQVGAPFGDQFDELSTGTTCHYGAAIWTKATNRAPDSDEDLQKCGDACRLLIVADQRSDFSSDPPKIDDCRTGPTRIDLRFDKATKVLGYNFWDNDESTSQNTKLFWRLEHTPSGWDGQATVPRTADGEGTGFQSIAAVSTPPQSVVKLRIQYAGSGGLKSLRLCRPKANIDQDVTCPNNDYFDLYFSGPGRFFDGNSDNELAPGTGIYFDSFNPRGTENADSDGISCIDAAMWTGDTNRGGTGSGNGVDRDLRKCPNGVDDEPPFCNLLIVAESQSRRGPSVELDDCKRGPTDIYLRLDPPRKVLGFEYWDNDHVPSHFFSRSFFAWRNVGTTSWDYWGVDQTAGWVQIPETNDGEGTGFVNIADHFIKPDTVDKIQIVFSGPGDHSNGDGGALRSLRVCNSDTTSSTTAATTSTTQVSTTTSRPGDAGTTTTQGPVQCPFDPSSFQDFNFYPGVGRKLSIGEEIVMGKGIYLDSFTPGDASCEGAGIWTRQTNRDDDDLLGCTDNTIPGGGCNLLVVVEDQSLLTDTDNIKIDDCGAGASSVYL</sequence>
<dbReference type="EMBL" id="CAMXCT020006539">
    <property type="protein sequence ID" value="CAL1168973.1"/>
    <property type="molecule type" value="Genomic_DNA"/>
</dbReference>
<dbReference type="OrthoDB" id="408781at2759"/>
<proteinExistence type="predicted"/>
<gene>
    <name evidence="2" type="ORF">C1SCF055_LOCUS40419</name>
</gene>
<reference evidence="3 4" key="2">
    <citation type="submission" date="2024-05" db="EMBL/GenBank/DDBJ databases">
        <authorList>
            <person name="Chen Y."/>
            <person name="Shah S."/>
            <person name="Dougan E. K."/>
            <person name="Thang M."/>
            <person name="Chan C."/>
        </authorList>
    </citation>
    <scope>NUCLEOTIDE SEQUENCE [LARGE SCALE GENOMIC DNA]</scope>
</reference>
<name>A0A9P1GJR2_9DINO</name>
<feature type="region of interest" description="Disordered" evidence="1">
    <location>
        <begin position="1181"/>
        <end position="1210"/>
    </location>
</feature>
<organism evidence="2">
    <name type="scientific">Cladocopium goreaui</name>
    <dbReference type="NCBI Taxonomy" id="2562237"/>
    <lineage>
        <taxon>Eukaryota</taxon>
        <taxon>Sar</taxon>
        <taxon>Alveolata</taxon>
        <taxon>Dinophyceae</taxon>
        <taxon>Suessiales</taxon>
        <taxon>Symbiodiniaceae</taxon>
        <taxon>Cladocopium</taxon>
    </lineage>
</organism>
<evidence type="ECO:0000313" key="2">
    <source>
        <dbReference type="EMBL" id="CAI4015598.1"/>
    </source>
</evidence>
<evidence type="ECO:0000256" key="1">
    <source>
        <dbReference type="SAM" id="MobiDB-lite"/>
    </source>
</evidence>
<accession>A0A9P1GJR2</accession>
<comment type="caution">
    <text evidence="2">The sequence shown here is derived from an EMBL/GenBank/DDBJ whole genome shotgun (WGS) entry which is preliminary data.</text>
</comment>
<evidence type="ECO:0000313" key="3">
    <source>
        <dbReference type="EMBL" id="CAL4802910.1"/>
    </source>
</evidence>
<dbReference type="EMBL" id="CAMXCT010006539">
    <property type="protein sequence ID" value="CAI4015598.1"/>
    <property type="molecule type" value="Genomic_DNA"/>
</dbReference>